<proteinExistence type="predicted"/>
<name>A0A139SMK1_9BACT</name>
<evidence type="ECO:0000256" key="2">
    <source>
        <dbReference type="SAM" id="Phobius"/>
    </source>
</evidence>
<evidence type="ECO:0000313" key="3">
    <source>
        <dbReference type="EMBL" id="KXU35818.1"/>
    </source>
</evidence>
<protein>
    <recommendedName>
        <fullName evidence="5">PEP-CTERM protein-sorting domain-containing protein</fullName>
    </recommendedName>
</protein>
<gene>
    <name evidence="3" type="ORF">AXK11_05615</name>
</gene>
<reference evidence="4" key="1">
    <citation type="submission" date="2016-02" db="EMBL/GenBank/DDBJ databases">
        <authorList>
            <person name="Sanders J.G."/>
            <person name="Lin J.Y."/>
            <person name="Wertz J.T."/>
            <person name="Russell J.A."/>
            <person name="Moreau C.S."/>
            <person name="Powell S."/>
        </authorList>
    </citation>
    <scope>NUCLEOTIDE SEQUENCE [LARGE SCALE GENOMIC DNA]</scope>
    <source>
        <strain evidence="4">CAG34</strain>
    </source>
</reference>
<dbReference type="Proteomes" id="UP000070058">
    <property type="component" value="Unassembled WGS sequence"/>
</dbReference>
<organism evidence="3 4">
    <name type="scientific">Cephaloticoccus primus</name>
    <dbReference type="NCBI Taxonomy" id="1548207"/>
    <lineage>
        <taxon>Bacteria</taxon>
        <taxon>Pseudomonadati</taxon>
        <taxon>Verrucomicrobiota</taxon>
        <taxon>Opitutia</taxon>
        <taxon>Opitutales</taxon>
        <taxon>Opitutaceae</taxon>
        <taxon>Cephaloticoccus</taxon>
    </lineage>
</organism>
<evidence type="ECO:0008006" key="5">
    <source>
        <dbReference type="Google" id="ProtNLM"/>
    </source>
</evidence>
<feature type="transmembrane region" description="Helical" evidence="2">
    <location>
        <begin position="1367"/>
        <end position="1384"/>
    </location>
</feature>
<keyword evidence="2" id="KW-1133">Transmembrane helix</keyword>
<dbReference type="EMBL" id="LSZQ01000042">
    <property type="protein sequence ID" value="KXU35818.1"/>
    <property type="molecule type" value="Genomic_DNA"/>
</dbReference>
<feature type="region of interest" description="Disordered" evidence="1">
    <location>
        <begin position="1"/>
        <end position="22"/>
    </location>
</feature>
<comment type="caution">
    <text evidence="3">The sequence shown here is derived from an EMBL/GenBank/DDBJ whole genome shotgun (WGS) entry which is preliminary data.</text>
</comment>
<sequence>MNVNAKPAQRDSRGDFRPLSTDSTFSIGSPRARISTCGLFLALGIGLGLPGAARAQLLIIPPGVYQWDGGAGTQSWGDAANWSHANAANDNQVPPSDAAAFFDALSSFGADPDAREEISVLGDTSIGSLWFGAHNNGPAYTLSSTGKLTLGEGVANQGNLIGVVDWYRSRETRIFAPTISLHNSAPNTVRISNQSMAGLLIGGGPGDSSSTFDLGSHTLQIRGGSMTHIASSLTGTGRIDVETGRTQLILNADNSGWTDGSLNIAGHAIAVIKHSGALGENITVNEHSRSSLPGWDHGTLMLRPTITADGEGLSGLTVSPKEIFVYSQGAGRATNINPNSGNYGKIGSGTGGLYNDGGNNTITSDIKGGGGSIGGNYFYSRSGNLKLTGRIRLDGNFTKEGWGTITLTRGLNPNFGYEAPDSGNTWSVGIFLNKGELRIEETHWALFGGFGTSYLSPTGSYIPLDNMSPTLYFTGGVLGLGVDTHFNRKVGDGIGARFGGSYNGNSTTIIEAANVYWGGRGGFIARGGIRTVELTLDKGGYIPDPNDSTKLVKNWELGGTLNWHKGGFMGAWEGRAVFGGSNTNRKLGGPLVLGSDSYENYLIWKNPIYFGNRNQFQSELDVFQTDAGLSYSFYAPGRAIEVQEGVAEMQGKLSGEGFDLVKRGKGLLRLTSTESNYERQFYAKDNVYQGGHTIIEAGALQGATNNLDFSNVILSDGVYMPNTANLTSVPGLGRLFNVTLGTGTGQFRWMASTGTGGVSISRGGGFAAGEQDTVIRIGTSTTALNWGTGGTQHFLTSGAELILGHYLSGATLTWDKALTLKGNDIQTLRVIRGRKNIDFDAVLTQKITATEGLNAGLRIVGDIYDKGTYDINEDMHNGRVALRNGDNELNNLIISGASATLDRAGKISGATHVLVDQGGTLTLDNRSQSVANRLATNSTLELDAGNFRYLKRTSGSDVAGANTLGTLKLSGGANTISTDSVLNFGGLERVNERTTLNLGGEGGFLPGSGPILAFSGSSATYLEWLTVGGTDWAVGNGSGQWSRMTGYTSNLNGGATSHARIANNNATVSQNRSIRSLALAGTGSVTINSGRTLTVGSGGLLFTSSNALSTPSILGSGSLATSGGNAFYAHVFSPVANVSATFTGGKDLVKTGSGTLSLTGGGMHSFNDVYVHEGRLELNLGSSGRFNASGKIYVGDRSGTDVLRLPQFDNQINRNAHVVLRGGDYGAGVLEFALKPAGLPGTTAFEGTTHRIGTLEVQGFGVIDFRGGEVGHANYLYIDELIIEFGSKLAVRNWFEGEDFLLVHRSKADEYTYAASNPMDVGIIGNSHQRIYFEGYEGVLLFLNHYDEDYYEITPFPRAKATYLPEPSTYGALLGTLGLGLFFYRQKRRKKSRPSQ</sequence>
<accession>A0A139SMK1</accession>
<dbReference type="STRING" id="1548207.AXK11_05615"/>
<dbReference type="RefSeq" id="WP_068630097.1">
    <property type="nucleotide sequence ID" value="NZ_LSZQ01000042.1"/>
</dbReference>
<keyword evidence="2" id="KW-0812">Transmembrane</keyword>
<evidence type="ECO:0000313" key="4">
    <source>
        <dbReference type="Proteomes" id="UP000070058"/>
    </source>
</evidence>
<evidence type="ECO:0000256" key="1">
    <source>
        <dbReference type="SAM" id="MobiDB-lite"/>
    </source>
</evidence>
<keyword evidence="4" id="KW-1185">Reference proteome</keyword>
<dbReference type="OrthoDB" id="173890at2"/>
<keyword evidence="2" id="KW-0472">Membrane</keyword>